<organism evidence="1 2">
    <name type="scientific">Anaerobacterium chartisolvens</name>
    <dbReference type="NCBI Taxonomy" id="1297424"/>
    <lineage>
        <taxon>Bacteria</taxon>
        <taxon>Bacillati</taxon>
        <taxon>Bacillota</taxon>
        <taxon>Clostridia</taxon>
        <taxon>Eubacteriales</taxon>
        <taxon>Oscillospiraceae</taxon>
        <taxon>Anaerobacterium</taxon>
    </lineage>
</organism>
<gene>
    <name evidence="1" type="ORF">DFR58_11319</name>
</gene>
<dbReference type="Proteomes" id="UP000253034">
    <property type="component" value="Unassembled WGS sequence"/>
</dbReference>
<sequence>MSSMARDLGTIRKMGIKALTEKLGPVGMVEFIRQFDSGYGDYTKERHEWLDNIDIKTIVKQAEAKRDR</sequence>
<keyword evidence="2" id="KW-1185">Reference proteome</keyword>
<evidence type="ECO:0000313" key="2">
    <source>
        <dbReference type="Proteomes" id="UP000253034"/>
    </source>
</evidence>
<dbReference type="RefSeq" id="WP_114298093.1">
    <property type="nucleotide sequence ID" value="NZ_QPJT01000013.1"/>
</dbReference>
<dbReference type="AlphaFoldDB" id="A0A369B1L0"/>
<name>A0A369B1L0_9FIRM</name>
<dbReference type="OrthoDB" id="123228at2"/>
<proteinExistence type="predicted"/>
<comment type="caution">
    <text evidence="1">The sequence shown here is derived from an EMBL/GenBank/DDBJ whole genome shotgun (WGS) entry which is preliminary data.</text>
</comment>
<accession>A0A369B1L0</accession>
<dbReference type="EMBL" id="QPJT01000013">
    <property type="protein sequence ID" value="RCX15439.1"/>
    <property type="molecule type" value="Genomic_DNA"/>
</dbReference>
<protein>
    <submittedName>
        <fullName evidence="1">Uncharacterized protein</fullName>
    </submittedName>
</protein>
<evidence type="ECO:0000313" key="1">
    <source>
        <dbReference type="EMBL" id="RCX15439.1"/>
    </source>
</evidence>
<reference evidence="1 2" key="1">
    <citation type="submission" date="2018-07" db="EMBL/GenBank/DDBJ databases">
        <title>Genomic Encyclopedia of Type Strains, Phase IV (KMG-IV): sequencing the most valuable type-strain genomes for metagenomic binning, comparative biology and taxonomic classification.</title>
        <authorList>
            <person name="Goeker M."/>
        </authorList>
    </citation>
    <scope>NUCLEOTIDE SEQUENCE [LARGE SCALE GENOMIC DNA]</scope>
    <source>
        <strain evidence="1 2">DSM 27016</strain>
    </source>
</reference>